<keyword evidence="3" id="KW-1185">Reference proteome</keyword>
<sequence length="208" mass="21216">MDGEDLPTYGETSHTTSVTPETLAGASTSANTIPSLPPPAFSKYAPPPGPPPVGPPAQRGTLTHGRSRSSASHSSSGIISPPFDGQGPGQGQGQGQHRRSHSSTGMPVASHSYVPPSTSASSGSSSLLHLDQANSRDDQQKELPPAPTTGPSTPAPITISGLEDYSEGRSDVHVHGDSSPSSSAPVSPNAIPSHWGSKNPFATMMGER</sequence>
<feature type="compositionally biased region" description="Low complexity" evidence="1">
    <location>
        <begin position="68"/>
        <end position="80"/>
    </location>
</feature>
<reference evidence="2" key="1">
    <citation type="journal article" date="2019" name="Environ. Microbiol.">
        <title>Fungal ecological strategies reflected in gene transcription - a case study of two litter decomposers.</title>
        <authorList>
            <person name="Barbi F."/>
            <person name="Kohler A."/>
            <person name="Barry K."/>
            <person name="Baskaran P."/>
            <person name="Daum C."/>
            <person name="Fauchery L."/>
            <person name="Ihrmark K."/>
            <person name="Kuo A."/>
            <person name="LaButti K."/>
            <person name="Lipzen A."/>
            <person name="Morin E."/>
            <person name="Grigoriev I.V."/>
            <person name="Henrissat B."/>
            <person name="Lindahl B."/>
            <person name="Martin F."/>
        </authorList>
    </citation>
    <scope>NUCLEOTIDE SEQUENCE</scope>
    <source>
        <strain evidence="2">JB14</strain>
    </source>
</reference>
<dbReference type="EMBL" id="ML769517">
    <property type="protein sequence ID" value="KAE9396195.1"/>
    <property type="molecule type" value="Genomic_DNA"/>
</dbReference>
<name>A0A6A4HH04_9AGAR</name>
<dbReference type="Proteomes" id="UP000799118">
    <property type="component" value="Unassembled WGS sequence"/>
</dbReference>
<feature type="compositionally biased region" description="Basic and acidic residues" evidence="1">
    <location>
        <begin position="166"/>
        <end position="176"/>
    </location>
</feature>
<evidence type="ECO:0000313" key="2">
    <source>
        <dbReference type="EMBL" id="KAE9396195.1"/>
    </source>
</evidence>
<feature type="region of interest" description="Disordered" evidence="1">
    <location>
        <begin position="1"/>
        <end position="208"/>
    </location>
</feature>
<feature type="compositionally biased region" description="Polar residues" evidence="1">
    <location>
        <begin position="10"/>
        <end position="34"/>
    </location>
</feature>
<organism evidence="2 3">
    <name type="scientific">Gymnopus androsaceus JB14</name>
    <dbReference type="NCBI Taxonomy" id="1447944"/>
    <lineage>
        <taxon>Eukaryota</taxon>
        <taxon>Fungi</taxon>
        <taxon>Dikarya</taxon>
        <taxon>Basidiomycota</taxon>
        <taxon>Agaricomycotina</taxon>
        <taxon>Agaricomycetes</taxon>
        <taxon>Agaricomycetidae</taxon>
        <taxon>Agaricales</taxon>
        <taxon>Marasmiineae</taxon>
        <taxon>Omphalotaceae</taxon>
        <taxon>Gymnopus</taxon>
    </lineage>
</organism>
<accession>A0A6A4HH04</accession>
<dbReference type="AlphaFoldDB" id="A0A6A4HH04"/>
<evidence type="ECO:0000256" key="1">
    <source>
        <dbReference type="SAM" id="MobiDB-lite"/>
    </source>
</evidence>
<feature type="compositionally biased region" description="Low complexity" evidence="1">
    <location>
        <begin position="149"/>
        <end position="160"/>
    </location>
</feature>
<feature type="compositionally biased region" description="Low complexity" evidence="1">
    <location>
        <begin position="178"/>
        <end position="193"/>
    </location>
</feature>
<feature type="compositionally biased region" description="Pro residues" evidence="1">
    <location>
        <begin position="35"/>
        <end position="55"/>
    </location>
</feature>
<proteinExistence type="predicted"/>
<feature type="compositionally biased region" description="Low complexity" evidence="1">
    <location>
        <begin position="110"/>
        <end position="126"/>
    </location>
</feature>
<protein>
    <submittedName>
        <fullName evidence="2">Uncharacterized protein</fullName>
    </submittedName>
</protein>
<gene>
    <name evidence="2" type="ORF">BT96DRAFT_117716</name>
</gene>
<evidence type="ECO:0000313" key="3">
    <source>
        <dbReference type="Proteomes" id="UP000799118"/>
    </source>
</evidence>